<comment type="caution">
    <text evidence="1">The sequence shown here is derived from an EMBL/GenBank/DDBJ whole genome shotgun (WGS) entry which is preliminary data.</text>
</comment>
<dbReference type="Proteomes" id="UP000821865">
    <property type="component" value="Chromosome 2"/>
</dbReference>
<gene>
    <name evidence="1" type="ORF">HPB49_014309</name>
</gene>
<name>A0ACB8DDT7_DERSI</name>
<evidence type="ECO:0000313" key="1">
    <source>
        <dbReference type="EMBL" id="KAH7966200.1"/>
    </source>
</evidence>
<evidence type="ECO:0000313" key="2">
    <source>
        <dbReference type="Proteomes" id="UP000821865"/>
    </source>
</evidence>
<proteinExistence type="predicted"/>
<protein>
    <submittedName>
        <fullName evidence="1">Uncharacterized protein</fullName>
    </submittedName>
</protein>
<organism evidence="1 2">
    <name type="scientific">Dermacentor silvarum</name>
    <name type="common">Tick</name>
    <dbReference type="NCBI Taxonomy" id="543639"/>
    <lineage>
        <taxon>Eukaryota</taxon>
        <taxon>Metazoa</taxon>
        <taxon>Ecdysozoa</taxon>
        <taxon>Arthropoda</taxon>
        <taxon>Chelicerata</taxon>
        <taxon>Arachnida</taxon>
        <taxon>Acari</taxon>
        <taxon>Parasitiformes</taxon>
        <taxon>Ixodida</taxon>
        <taxon>Ixodoidea</taxon>
        <taxon>Ixodidae</taxon>
        <taxon>Rhipicephalinae</taxon>
        <taxon>Dermacentor</taxon>
    </lineage>
</organism>
<keyword evidence="2" id="KW-1185">Reference proteome</keyword>
<sequence>MANNYLLVRVSLSGVLTKEAARHCFIVRDVMRRNCALVARAAQFARGRALDRRVHMHCAVALERVWRHAGLLEELAEQQCLSVAEAYATVRRGLRSIESLHDFMRFTRVVQDYVVCRPRQDGRPQLDTLHEDCWRMIRRYLMTDDVKEPVESAPVSH</sequence>
<dbReference type="EMBL" id="CM023471">
    <property type="protein sequence ID" value="KAH7966200.1"/>
    <property type="molecule type" value="Genomic_DNA"/>
</dbReference>
<accession>A0ACB8DDT7</accession>
<reference evidence="1" key="1">
    <citation type="submission" date="2020-05" db="EMBL/GenBank/DDBJ databases">
        <title>Large-scale comparative analyses of tick genomes elucidate their genetic diversity and vector capacities.</title>
        <authorList>
            <person name="Jia N."/>
            <person name="Wang J."/>
            <person name="Shi W."/>
            <person name="Du L."/>
            <person name="Sun Y."/>
            <person name="Zhan W."/>
            <person name="Jiang J."/>
            <person name="Wang Q."/>
            <person name="Zhang B."/>
            <person name="Ji P."/>
            <person name="Sakyi L.B."/>
            <person name="Cui X."/>
            <person name="Yuan T."/>
            <person name="Jiang B."/>
            <person name="Yang W."/>
            <person name="Lam T.T.-Y."/>
            <person name="Chang Q."/>
            <person name="Ding S."/>
            <person name="Wang X."/>
            <person name="Zhu J."/>
            <person name="Ruan X."/>
            <person name="Zhao L."/>
            <person name="Wei J."/>
            <person name="Que T."/>
            <person name="Du C."/>
            <person name="Cheng J."/>
            <person name="Dai P."/>
            <person name="Han X."/>
            <person name="Huang E."/>
            <person name="Gao Y."/>
            <person name="Liu J."/>
            <person name="Shao H."/>
            <person name="Ye R."/>
            <person name="Li L."/>
            <person name="Wei W."/>
            <person name="Wang X."/>
            <person name="Wang C."/>
            <person name="Yang T."/>
            <person name="Huo Q."/>
            <person name="Li W."/>
            <person name="Guo W."/>
            <person name="Chen H."/>
            <person name="Zhou L."/>
            <person name="Ni X."/>
            <person name="Tian J."/>
            <person name="Zhou Y."/>
            <person name="Sheng Y."/>
            <person name="Liu T."/>
            <person name="Pan Y."/>
            <person name="Xia L."/>
            <person name="Li J."/>
            <person name="Zhao F."/>
            <person name="Cao W."/>
        </authorList>
    </citation>
    <scope>NUCLEOTIDE SEQUENCE</scope>
    <source>
        <strain evidence="1">Dsil-2018</strain>
    </source>
</reference>